<dbReference type="OrthoDB" id="361305at2759"/>
<keyword evidence="1" id="KW-1133">Transmembrane helix</keyword>
<keyword evidence="1" id="KW-0472">Membrane</keyword>
<feature type="transmembrane region" description="Helical" evidence="1">
    <location>
        <begin position="382"/>
        <end position="401"/>
    </location>
</feature>
<evidence type="ECO:0000313" key="3">
    <source>
        <dbReference type="Proteomes" id="UP000244803"/>
    </source>
</evidence>
<dbReference type="EMBL" id="CP056068">
    <property type="protein sequence ID" value="UKJ90253.2"/>
    <property type="molecule type" value="Genomic_DNA"/>
</dbReference>
<dbReference type="Proteomes" id="UP000244803">
    <property type="component" value="Chromosome 2"/>
</dbReference>
<evidence type="ECO:0000256" key="1">
    <source>
        <dbReference type="SAM" id="Phobius"/>
    </source>
</evidence>
<name>A0A976M807_THEOR</name>
<dbReference type="AlphaFoldDB" id="A0A976M807"/>
<keyword evidence="1" id="KW-0812">Transmembrane</keyword>
<sequence>MDDKSWSKGSYVDSKLAKCILEEGEKIFHCTRSSILKTESISPEEASKYHHKLNYYVWLLSMPVLSPNTVIYNDVPQEVDQSDLYLNNYLKEPKFTPLYYKLQFNQYYDHLREHINPHIITEAPKSSVTHISDQAKKILGLPKIVIEAKSSHTTSFDEKFSMELYGYEADSENEYSRSLLLFLDYYLFRPVKRRSYLLKFLNTLETLYRLRFYMYCKSFSKLFKMYKHFLNNREAMVKMMNLSKYFNIVNSKVEPFIPMPVDDDFKGEIATHIPLSIMTNKEFCRLVKDVLENCHEKIDLAMDSLGKYTESLYKVEDPRTMPTLDSFYVLEVLAKSTGFSLYNLFPQGERKQILDYKDIILVESHVSKLDSGYFLFQIVNKFVISLPLLITFSVLLFIYIFKNIE</sequence>
<reference evidence="2" key="1">
    <citation type="submission" date="2022-07" db="EMBL/GenBank/DDBJ databases">
        <title>Evaluation of T. orientalis genome assembly methods using nanopore sequencing and analysis of variation between genomes.</title>
        <authorList>
            <person name="Yam J."/>
            <person name="Micallef M.L."/>
            <person name="Liu M."/>
            <person name="Djordjevic S.P."/>
            <person name="Bogema D.R."/>
            <person name="Jenkins C."/>
        </authorList>
    </citation>
    <scope>NUCLEOTIDE SEQUENCE</scope>
    <source>
        <strain evidence="2">Fish Creek</strain>
    </source>
</reference>
<proteinExistence type="predicted"/>
<gene>
    <name evidence="2" type="ORF">MACJ_001185</name>
</gene>
<accession>A0A976M807</accession>
<evidence type="ECO:0000313" key="2">
    <source>
        <dbReference type="EMBL" id="UKJ90253.2"/>
    </source>
</evidence>
<protein>
    <submittedName>
        <fullName evidence="2">Uncharacterized protein</fullName>
    </submittedName>
</protein>
<organism evidence="2 3">
    <name type="scientific">Theileria orientalis</name>
    <dbReference type="NCBI Taxonomy" id="68886"/>
    <lineage>
        <taxon>Eukaryota</taxon>
        <taxon>Sar</taxon>
        <taxon>Alveolata</taxon>
        <taxon>Apicomplexa</taxon>
        <taxon>Aconoidasida</taxon>
        <taxon>Piroplasmida</taxon>
        <taxon>Theileriidae</taxon>
        <taxon>Theileria</taxon>
    </lineage>
</organism>